<dbReference type="Proteomes" id="UP000314294">
    <property type="component" value="Unassembled WGS sequence"/>
</dbReference>
<comment type="caution">
    <text evidence="1">The sequence shown here is derived from an EMBL/GenBank/DDBJ whole genome shotgun (WGS) entry which is preliminary data.</text>
</comment>
<dbReference type="AlphaFoldDB" id="A0A4Z2EKS8"/>
<evidence type="ECO:0000313" key="2">
    <source>
        <dbReference type="Proteomes" id="UP000314294"/>
    </source>
</evidence>
<sequence>MRSIVETRGQPPAAHPLETSVFPEGRQLHHQPLGTHGTRPIPTTDLTDRLDDLEIISIHLKQQQPDPEVRLIKGPSTCSSSHDLTHTLGVGPDPSSTTTKANVLQAAAGLRVSVATEPKIRPLMRMCCKPLISDQIQRQVCNIFRREEVSSQF</sequence>
<reference evidence="1 2" key="1">
    <citation type="submission" date="2019-03" db="EMBL/GenBank/DDBJ databases">
        <title>First draft genome of Liparis tanakae, snailfish: a comprehensive survey of snailfish specific genes.</title>
        <authorList>
            <person name="Kim W."/>
            <person name="Song I."/>
            <person name="Jeong J.-H."/>
            <person name="Kim D."/>
            <person name="Kim S."/>
            <person name="Ryu S."/>
            <person name="Song J.Y."/>
            <person name="Lee S.K."/>
        </authorList>
    </citation>
    <scope>NUCLEOTIDE SEQUENCE [LARGE SCALE GENOMIC DNA]</scope>
    <source>
        <tissue evidence="1">Muscle</tissue>
    </source>
</reference>
<keyword evidence="2" id="KW-1185">Reference proteome</keyword>
<name>A0A4Z2EKS8_9TELE</name>
<protein>
    <submittedName>
        <fullName evidence="1">Uncharacterized protein</fullName>
    </submittedName>
</protein>
<evidence type="ECO:0000313" key="1">
    <source>
        <dbReference type="EMBL" id="TNN29557.1"/>
    </source>
</evidence>
<organism evidence="1 2">
    <name type="scientific">Liparis tanakae</name>
    <name type="common">Tanaka's snailfish</name>
    <dbReference type="NCBI Taxonomy" id="230148"/>
    <lineage>
        <taxon>Eukaryota</taxon>
        <taxon>Metazoa</taxon>
        <taxon>Chordata</taxon>
        <taxon>Craniata</taxon>
        <taxon>Vertebrata</taxon>
        <taxon>Euteleostomi</taxon>
        <taxon>Actinopterygii</taxon>
        <taxon>Neopterygii</taxon>
        <taxon>Teleostei</taxon>
        <taxon>Neoteleostei</taxon>
        <taxon>Acanthomorphata</taxon>
        <taxon>Eupercaria</taxon>
        <taxon>Perciformes</taxon>
        <taxon>Cottioidei</taxon>
        <taxon>Cottales</taxon>
        <taxon>Liparidae</taxon>
        <taxon>Liparis</taxon>
    </lineage>
</organism>
<proteinExistence type="predicted"/>
<gene>
    <name evidence="1" type="ORF">EYF80_060294</name>
</gene>
<dbReference type="EMBL" id="SRLO01005503">
    <property type="protein sequence ID" value="TNN29557.1"/>
    <property type="molecule type" value="Genomic_DNA"/>
</dbReference>
<accession>A0A4Z2EKS8</accession>